<organism evidence="1 2">
    <name type="scientific">Methylobacterium frigidaeris</name>
    <dbReference type="NCBI Taxonomy" id="2038277"/>
    <lineage>
        <taxon>Bacteria</taxon>
        <taxon>Pseudomonadati</taxon>
        <taxon>Pseudomonadota</taxon>
        <taxon>Alphaproteobacteria</taxon>
        <taxon>Hyphomicrobiales</taxon>
        <taxon>Methylobacteriaceae</taxon>
        <taxon>Methylobacterium</taxon>
    </lineage>
</organism>
<gene>
    <name evidence="1" type="ORF">MPEAHAMD_6679</name>
</gene>
<name>A0AA37HIH3_9HYPH</name>
<comment type="caution">
    <text evidence="1">The sequence shown here is derived from an EMBL/GenBank/DDBJ whole genome shotgun (WGS) entry which is preliminary data.</text>
</comment>
<proteinExistence type="predicted"/>
<reference evidence="1" key="1">
    <citation type="journal article" date="2016" name="Front. Microbiol.">
        <title>Genome Sequence of the Piezophilic, Mesophilic Sulfate-Reducing Bacterium Desulfovibrio indicus J2T.</title>
        <authorList>
            <person name="Cao J."/>
            <person name="Maignien L."/>
            <person name="Shao Z."/>
            <person name="Alain K."/>
            <person name="Jebbar M."/>
        </authorList>
    </citation>
    <scope>NUCLEOTIDE SEQUENCE</scope>
    <source>
        <strain evidence="1">JCM 32048</strain>
    </source>
</reference>
<protein>
    <submittedName>
        <fullName evidence="1">Uncharacterized protein</fullName>
    </submittedName>
</protein>
<accession>A0AA37HIH3</accession>
<dbReference type="RefSeq" id="WP_099901747.1">
    <property type="nucleotide sequence ID" value="NZ_BPQJ01000066.1"/>
</dbReference>
<sequence length="73" mass="7340">MSPGDRVAAAAARIQAAWEGGRICRLSGAGLRTRALEAGRLRDAGVLSPEAAAGVAAAAENVALAFEPLGARR</sequence>
<dbReference type="EMBL" id="BPQJ01000066">
    <property type="protein sequence ID" value="GJD66481.1"/>
    <property type="molecule type" value="Genomic_DNA"/>
</dbReference>
<keyword evidence="2" id="KW-1185">Reference proteome</keyword>
<dbReference type="Proteomes" id="UP001055286">
    <property type="component" value="Unassembled WGS sequence"/>
</dbReference>
<reference evidence="1" key="2">
    <citation type="submission" date="2021-08" db="EMBL/GenBank/DDBJ databases">
        <authorList>
            <person name="Tani A."/>
            <person name="Ola A."/>
            <person name="Ogura Y."/>
            <person name="Katsura K."/>
            <person name="Hayashi T."/>
        </authorList>
    </citation>
    <scope>NUCLEOTIDE SEQUENCE</scope>
    <source>
        <strain evidence="1">JCM 32048</strain>
    </source>
</reference>
<evidence type="ECO:0000313" key="2">
    <source>
        <dbReference type="Proteomes" id="UP001055286"/>
    </source>
</evidence>
<dbReference type="AlphaFoldDB" id="A0AA37HIH3"/>
<evidence type="ECO:0000313" key="1">
    <source>
        <dbReference type="EMBL" id="GJD66481.1"/>
    </source>
</evidence>